<organism evidence="2 3">
    <name type="scientific">Paramuricea clavata</name>
    <name type="common">Red gorgonian</name>
    <name type="synonym">Violescent sea-whip</name>
    <dbReference type="NCBI Taxonomy" id="317549"/>
    <lineage>
        <taxon>Eukaryota</taxon>
        <taxon>Metazoa</taxon>
        <taxon>Cnidaria</taxon>
        <taxon>Anthozoa</taxon>
        <taxon>Octocorallia</taxon>
        <taxon>Malacalcyonacea</taxon>
        <taxon>Plexauridae</taxon>
        <taxon>Paramuricea</taxon>
    </lineage>
</organism>
<evidence type="ECO:0000313" key="3">
    <source>
        <dbReference type="Proteomes" id="UP001152795"/>
    </source>
</evidence>
<feature type="region of interest" description="Disordered" evidence="1">
    <location>
        <begin position="41"/>
        <end position="60"/>
    </location>
</feature>
<evidence type="ECO:0000256" key="1">
    <source>
        <dbReference type="SAM" id="MobiDB-lite"/>
    </source>
</evidence>
<feature type="non-terminal residue" evidence="2">
    <location>
        <position position="1"/>
    </location>
</feature>
<name>A0A7D9DZ61_PARCT</name>
<dbReference type="EMBL" id="CACRXK020003136">
    <property type="protein sequence ID" value="CAB3997578.1"/>
    <property type="molecule type" value="Genomic_DNA"/>
</dbReference>
<evidence type="ECO:0000313" key="2">
    <source>
        <dbReference type="EMBL" id="CAB3997578.1"/>
    </source>
</evidence>
<gene>
    <name evidence="2" type="ORF">PACLA_8A026033</name>
</gene>
<accession>A0A7D9DZ61</accession>
<comment type="caution">
    <text evidence="2">The sequence shown here is derived from an EMBL/GenBank/DDBJ whole genome shotgun (WGS) entry which is preliminary data.</text>
</comment>
<proteinExistence type="predicted"/>
<protein>
    <submittedName>
        <fullName evidence="2">Uncharacterized protein</fullName>
    </submittedName>
</protein>
<reference evidence="2" key="1">
    <citation type="submission" date="2020-04" db="EMBL/GenBank/DDBJ databases">
        <authorList>
            <person name="Alioto T."/>
            <person name="Alioto T."/>
            <person name="Gomez Garrido J."/>
        </authorList>
    </citation>
    <scope>NUCLEOTIDE SEQUENCE</scope>
    <source>
        <strain evidence="2">A484AB</strain>
    </source>
</reference>
<dbReference type="Proteomes" id="UP001152795">
    <property type="component" value="Unassembled WGS sequence"/>
</dbReference>
<keyword evidence="3" id="KW-1185">Reference proteome</keyword>
<dbReference type="AlphaFoldDB" id="A0A7D9DZ61"/>
<feature type="compositionally biased region" description="Polar residues" evidence="1">
    <location>
        <begin position="46"/>
        <end position="60"/>
    </location>
</feature>
<sequence length="60" mass="6736">SNIGAVSNQTSNIICWLMSYVVPKVARPGLPKTVNTIWKDHEENSAESTSKNYQQMNLKI</sequence>